<dbReference type="Proteomes" id="UP000295197">
    <property type="component" value="Unassembled WGS sequence"/>
</dbReference>
<name>A0A4R3W2D3_9SPHI</name>
<sequence>MKNLIALLFIASYIFPIYGQHKEVRKLSAHQSISVATSLDVLYVPSDRNEIVLDCANRDHLQLILTDVKNGNLQIQYKPNSSVKSSKQNKVIVYSNYKIHTVKVSSSSKLRLESAVNANTVNITTNSSGKFYADRIKANTINLDLSSSGQLEAAIVTETLNLTASSSGKGFLKGEAVSANVNMSSSAKLDLDNVTISNLFCDGSSSARLQINTAKTLKSKLSSSATLAYSKEPAKIVENKTSSSGRLLKKS</sequence>
<dbReference type="InterPro" id="IPR021255">
    <property type="entry name" value="DUF2807"/>
</dbReference>
<evidence type="ECO:0000313" key="2">
    <source>
        <dbReference type="EMBL" id="TCV20009.1"/>
    </source>
</evidence>
<accession>A0A4R3W2D3</accession>
<dbReference type="Pfam" id="PF10988">
    <property type="entry name" value="DUF2807"/>
    <property type="match status" value="1"/>
</dbReference>
<keyword evidence="3" id="KW-1185">Reference proteome</keyword>
<organism evidence="2 3">
    <name type="scientific">Sphingobacterium alimentarium</name>
    <dbReference type="NCBI Taxonomy" id="797292"/>
    <lineage>
        <taxon>Bacteria</taxon>
        <taxon>Pseudomonadati</taxon>
        <taxon>Bacteroidota</taxon>
        <taxon>Sphingobacteriia</taxon>
        <taxon>Sphingobacteriales</taxon>
        <taxon>Sphingobacteriaceae</taxon>
        <taxon>Sphingobacterium</taxon>
    </lineage>
</organism>
<reference evidence="2 3" key="1">
    <citation type="submission" date="2019-03" db="EMBL/GenBank/DDBJ databases">
        <title>Genomic Encyclopedia of Type Strains, Phase IV (KMG-IV): sequencing the most valuable type-strain genomes for metagenomic binning, comparative biology and taxonomic classification.</title>
        <authorList>
            <person name="Goeker M."/>
        </authorList>
    </citation>
    <scope>NUCLEOTIDE SEQUENCE [LARGE SCALE GENOMIC DNA]</scope>
    <source>
        <strain evidence="2 3">DSM 22362</strain>
    </source>
</reference>
<feature type="domain" description="Putative auto-transporter adhesin head GIN" evidence="1">
    <location>
        <begin position="31"/>
        <end position="233"/>
    </location>
</feature>
<evidence type="ECO:0000259" key="1">
    <source>
        <dbReference type="Pfam" id="PF10988"/>
    </source>
</evidence>
<dbReference type="Gene3D" id="2.160.20.120">
    <property type="match status" value="1"/>
</dbReference>
<dbReference type="EMBL" id="SMBZ01000003">
    <property type="protein sequence ID" value="TCV20009.1"/>
    <property type="molecule type" value="Genomic_DNA"/>
</dbReference>
<dbReference type="AlphaFoldDB" id="A0A4R3W2D3"/>
<protein>
    <submittedName>
        <fullName evidence="2">Putative autotransporter adhesin-like protein</fullName>
    </submittedName>
</protein>
<dbReference type="OrthoDB" id="708990at2"/>
<evidence type="ECO:0000313" key="3">
    <source>
        <dbReference type="Proteomes" id="UP000295197"/>
    </source>
</evidence>
<gene>
    <name evidence="2" type="ORF">EDC17_1003108</name>
</gene>
<comment type="caution">
    <text evidence="2">The sequence shown here is derived from an EMBL/GenBank/DDBJ whole genome shotgun (WGS) entry which is preliminary data.</text>
</comment>
<proteinExistence type="predicted"/>
<dbReference type="RefSeq" id="WP_132776490.1">
    <property type="nucleotide sequence ID" value="NZ_SMBZ01000003.1"/>
</dbReference>